<reference evidence="8" key="1">
    <citation type="submission" date="2014-05" db="EMBL/GenBank/DDBJ databases">
        <title>The transcriptome of the halophilic microalga Tetraselmis sp. GSL018 isolated from the Great Salt Lake, Utah.</title>
        <authorList>
            <person name="Jinkerson R.E."/>
            <person name="D'Adamo S."/>
            <person name="Posewitz M.C."/>
        </authorList>
    </citation>
    <scope>NUCLEOTIDE SEQUENCE</scope>
    <source>
        <strain evidence="8">GSL018</strain>
    </source>
</reference>
<evidence type="ECO:0000313" key="8">
    <source>
        <dbReference type="EMBL" id="JAC77129.1"/>
    </source>
</evidence>
<evidence type="ECO:0000256" key="2">
    <source>
        <dbReference type="ARBA" id="ARBA00023015"/>
    </source>
</evidence>
<comment type="subcellular location">
    <subcellularLocation>
        <location evidence="1">Nucleus</location>
    </subcellularLocation>
</comment>
<keyword evidence="4" id="KW-0804">Transcription</keyword>
<gene>
    <name evidence="8" type="ORF">TSPGSL018_18463</name>
</gene>
<keyword evidence="5" id="KW-0539">Nucleus</keyword>
<dbReference type="InterPro" id="IPR036955">
    <property type="entry name" value="AP2/ERF_dom_sf"/>
</dbReference>
<feature type="compositionally biased region" description="Polar residues" evidence="6">
    <location>
        <begin position="313"/>
        <end position="324"/>
    </location>
</feature>
<dbReference type="SMART" id="SM00380">
    <property type="entry name" value="AP2"/>
    <property type="match status" value="3"/>
</dbReference>
<protein>
    <recommendedName>
        <fullName evidence="7">AP2/ERF domain-containing protein</fullName>
    </recommendedName>
</protein>
<feature type="region of interest" description="Disordered" evidence="6">
    <location>
        <begin position="468"/>
        <end position="504"/>
    </location>
</feature>
<dbReference type="AlphaFoldDB" id="A0A061S2D4"/>
<keyword evidence="2" id="KW-0805">Transcription regulation</keyword>
<evidence type="ECO:0000256" key="1">
    <source>
        <dbReference type="ARBA" id="ARBA00004123"/>
    </source>
</evidence>
<feature type="compositionally biased region" description="Acidic residues" evidence="6">
    <location>
        <begin position="237"/>
        <end position="247"/>
    </location>
</feature>
<dbReference type="GO" id="GO:0003677">
    <property type="term" value="F:DNA binding"/>
    <property type="evidence" value="ECO:0007669"/>
    <property type="project" value="UniProtKB-KW"/>
</dbReference>
<dbReference type="PANTHER" id="PTHR32467:SF90">
    <property type="entry name" value="AP2-LIKE ETHYLENE-RESPONSIVE TRANSCRIPTION FACTOR AIL1"/>
    <property type="match status" value="1"/>
</dbReference>
<feature type="compositionally biased region" description="Basic residues" evidence="6">
    <location>
        <begin position="353"/>
        <end position="363"/>
    </location>
</feature>
<feature type="compositionally biased region" description="Low complexity" evidence="6">
    <location>
        <begin position="279"/>
        <end position="288"/>
    </location>
</feature>
<feature type="region of interest" description="Disordered" evidence="6">
    <location>
        <begin position="336"/>
        <end position="448"/>
    </location>
</feature>
<name>A0A061S2D4_9CHLO</name>
<dbReference type="EMBL" id="GBEZ01008410">
    <property type="protein sequence ID" value="JAC77129.1"/>
    <property type="molecule type" value="Transcribed_RNA"/>
</dbReference>
<dbReference type="SUPFAM" id="SSF54171">
    <property type="entry name" value="DNA-binding domain"/>
    <property type="match status" value="3"/>
</dbReference>
<feature type="region of interest" description="Disordered" evidence="6">
    <location>
        <begin position="223"/>
        <end position="324"/>
    </location>
</feature>
<dbReference type="InterPro" id="IPR001471">
    <property type="entry name" value="AP2/ERF_dom"/>
</dbReference>
<dbReference type="GO" id="GO:0003700">
    <property type="term" value="F:DNA-binding transcription factor activity"/>
    <property type="evidence" value="ECO:0007669"/>
    <property type="project" value="InterPro"/>
</dbReference>
<keyword evidence="3" id="KW-0238">DNA-binding</keyword>
<organism evidence="8">
    <name type="scientific">Tetraselmis sp. GSL018</name>
    <dbReference type="NCBI Taxonomy" id="582737"/>
    <lineage>
        <taxon>Eukaryota</taxon>
        <taxon>Viridiplantae</taxon>
        <taxon>Chlorophyta</taxon>
        <taxon>core chlorophytes</taxon>
        <taxon>Chlorodendrophyceae</taxon>
        <taxon>Chlorodendrales</taxon>
        <taxon>Chlorodendraceae</taxon>
        <taxon>Tetraselmis</taxon>
    </lineage>
</organism>
<dbReference type="PANTHER" id="PTHR32467">
    <property type="entry name" value="AP2-LIKE ETHYLENE-RESPONSIVE TRANSCRIPTION FACTOR"/>
    <property type="match status" value="1"/>
</dbReference>
<dbReference type="Gene3D" id="3.30.730.10">
    <property type="entry name" value="AP2/ERF domain"/>
    <property type="match status" value="3"/>
</dbReference>
<dbReference type="PROSITE" id="PS51032">
    <property type="entry name" value="AP2_ERF"/>
    <property type="match status" value="3"/>
</dbReference>
<feature type="domain" description="AP2/ERF" evidence="7">
    <location>
        <begin position="153"/>
        <end position="209"/>
    </location>
</feature>
<sequence>ATTLFTDCEVNTCLTFRGRLKAFSAMRSVVDSGERTYSPADTQDLSSDFEEASFRGVRKLLHKNEWLARVYFPSGRRVTVGRFPSAAEAATAYDREVQNLFGEDAAGKTNFPEGVEFSGKHVAASSTAKGSGLAPAVKLPSPEPKRVTQSSAKFRGVHFFRPTRMWQARFSQDNQTLCLGNFFSEMEAARAFDKKAVRCQGPRARTNFQVEDYPEELRLWREENGGAEAELPVSCGEEGEEEEEECSAADPRAAAAAASPAGSRAPTDLRREGAGGSGSAAAEPSLAGRRQGEPQASRADGGMSAHWGATARSPDSQQTDLWRQIGTSLAIEACREASSETLGGSITLSPQRTPRRPRPRKRAGTPVSAPQPKRPKGGARPPPPAAPRGAAAPAPSSRLRSGALLKPPGSRSEAAPGKPQGRTAKRPLAPGKSIAERVRRSAWAAPARVRNAATRTLTDIARAKAASARMHLSPATPAKAERAADAKGKAGQVTRAAKPAPGEAVSDKRELTLYKLLEADIPGSIPPPKDRPRRGVSQYRGVTRQHSRWKAQLVYSHHVYHIGLFETEVEAAKAFDQVIVRIWGRQVKHLSNFNIDNYKKQLREHRNRQIATAGIRKQPARRAAMEIKP</sequence>
<feature type="domain" description="AP2/ERF" evidence="7">
    <location>
        <begin position="53"/>
        <end position="112"/>
    </location>
</feature>
<feature type="compositionally biased region" description="Basic and acidic residues" evidence="6">
    <location>
        <begin position="479"/>
        <end position="488"/>
    </location>
</feature>
<evidence type="ECO:0000256" key="3">
    <source>
        <dbReference type="ARBA" id="ARBA00023125"/>
    </source>
</evidence>
<dbReference type="InterPro" id="IPR016177">
    <property type="entry name" value="DNA-bd_dom_sf"/>
</dbReference>
<feature type="domain" description="AP2/ERF" evidence="7">
    <location>
        <begin position="532"/>
        <end position="594"/>
    </location>
</feature>
<proteinExistence type="predicted"/>
<feature type="non-terminal residue" evidence="8">
    <location>
        <position position="1"/>
    </location>
</feature>
<evidence type="ECO:0000256" key="5">
    <source>
        <dbReference type="ARBA" id="ARBA00023242"/>
    </source>
</evidence>
<feature type="region of interest" description="Disordered" evidence="6">
    <location>
        <begin position="522"/>
        <end position="541"/>
    </location>
</feature>
<accession>A0A061S2D4</accession>
<feature type="compositionally biased region" description="Low complexity" evidence="6">
    <location>
        <begin position="248"/>
        <end position="266"/>
    </location>
</feature>
<evidence type="ECO:0000256" key="6">
    <source>
        <dbReference type="SAM" id="MobiDB-lite"/>
    </source>
</evidence>
<dbReference type="GO" id="GO:0005634">
    <property type="term" value="C:nucleus"/>
    <property type="evidence" value="ECO:0007669"/>
    <property type="project" value="UniProtKB-SubCell"/>
</dbReference>
<feature type="compositionally biased region" description="Polar residues" evidence="6">
    <location>
        <begin position="339"/>
        <end position="349"/>
    </location>
</feature>
<evidence type="ECO:0000259" key="7">
    <source>
        <dbReference type="PROSITE" id="PS51032"/>
    </source>
</evidence>
<evidence type="ECO:0000256" key="4">
    <source>
        <dbReference type="ARBA" id="ARBA00023163"/>
    </source>
</evidence>